<dbReference type="InterPro" id="IPR036465">
    <property type="entry name" value="vWFA_dom_sf"/>
</dbReference>
<dbReference type="SUPFAM" id="SSF57196">
    <property type="entry name" value="EGF/Laminin"/>
    <property type="match status" value="1"/>
</dbReference>
<keyword evidence="4" id="KW-0245">EGF-like domain</keyword>
<evidence type="ECO:0000256" key="13">
    <source>
        <dbReference type="ARBA" id="ARBA00023157"/>
    </source>
</evidence>
<dbReference type="OrthoDB" id="410592at2759"/>
<feature type="disulfide bond" evidence="15">
    <location>
        <begin position="660"/>
        <end position="712"/>
    </location>
</feature>
<dbReference type="InterPro" id="IPR015812">
    <property type="entry name" value="Integrin_bsu"/>
</dbReference>
<dbReference type="GO" id="GO:0005178">
    <property type="term" value="F:integrin binding"/>
    <property type="evidence" value="ECO:0007669"/>
    <property type="project" value="TreeGrafter"/>
</dbReference>
<keyword evidence="5" id="KW-0597">Phosphoprotein</keyword>
<evidence type="ECO:0000256" key="8">
    <source>
        <dbReference type="ARBA" id="ARBA00022737"/>
    </source>
</evidence>
<dbReference type="Proteomes" id="UP000000311">
    <property type="component" value="Unassembled WGS sequence"/>
</dbReference>
<dbReference type="STRING" id="104421.E2A0M9"/>
<feature type="disulfide bond" evidence="15">
    <location>
        <begin position="237"/>
        <end position="245"/>
    </location>
</feature>
<dbReference type="InterPro" id="IPR012896">
    <property type="entry name" value="Integrin_bsu_tail"/>
</dbReference>
<evidence type="ECO:0000256" key="11">
    <source>
        <dbReference type="ARBA" id="ARBA00023037"/>
    </source>
</evidence>
<evidence type="ECO:0000256" key="3">
    <source>
        <dbReference type="ARBA" id="ARBA00022475"/>
    </source>
</evidence>
<dbReference type="AlphaFoldDB" id="E2A0M9"/>
<evidence type="ECO:0000256" key="6">
    <source>
        <dbReference type="ARBA" id="ARBA00022692"/>
    </source>
</evidence>
<keyword evidence="8" id="KW-0677">Repeat</keyword>
<dbReference type="InterPro" id="IPR002369">
    <property type="entry name" value="Integrin_bsu_VWA"/>
</dbReference>
<dbReference type="PROSITE" id="PS00243">
    <property type="entry name" value="I_EGF_1"/>
    <property type="match status" value="1"/>
</dbReference>
<evidence type="ECO:0000256" key="4">
    <source>
        <dbReference type="ARBA" id="ARBA00022536"/>
    </source>
</evidence>
<keyword evidence="13 15" id="KW-1015">Disulfide bond</keyword>
<feature type="disulfide bond" evidence="15">
    <location>
        <begin position="618"/>
        <end position="652"/>
    </location>
</feature>
<organism evidence="22">
    <name type="scientific">Camponotus floridanus</name>
    <name type="common">Florida carpenter ant</name>
    <dbReference type="NCBI Taxonomy" id="104421"/>
    <lineage>
        <taxon>Eukaryota</taxon>
        <taxon>Metazoa</taxon>
        <taxon>Ecdysozoa</taxon>
        <taxon>Arthropoda</taxon>
        <taxon>Hexapoda</taxon>
        <taxon>Insecta</taxon>
        <taxon>Pterygota</taxon>
        <taxon>Neoptera</taxon>
        <taxon>Endopterygota</taxon>
        <taxon>Hymenoptera</taxon>
        <taxon>Apocrita</taxon>
        <taxon>Aculeata</taxon>
        <taxon>Formicoidea</taxon>
        <taxon>Formicidae</taxon>
        <taxon>Formicinae</taxon>
        <taxon>Camponotus</taxon>
    </lineage>
</organism>
<feature type="disulfide bond" evidence="15">
    <location>
        <begin position="572"/>
        <end position="577"/>
    </location>
</feature>
<reference evidence="21 22" key="1">
    <citation type="journal article" date="2010" name="Science">
        <title>Genomic comparison of the ants Camponotus floridanus and Harpegnathos saltator.</title>
        <authorList>
            <person name="Bonasio R."/>
            <person name="Zhang G."/>
            <person name="Ye C."/>
            <person name="Mutti N.S."/>
            <person name="Fang X."/>
            <person name="Qin N."/>
            <person name="Donahue G."/>
            <person name="Yang P."/>
            <person name="Li Q."/>
            <person name="Li C."/>
            <person name="Zhang P."/>
            <person name="Huang Z."/>
            <person name="Berger S.L."/>
            <person name="Reinberg D."/>
            <person name="Wang J."/>
            <person name="Liebig J."/>
        </authorList>
    </citation>
    <scope>NUCLEOTIDE SEQUENCE [LARGE SCALE GENOMIC DNA]</scope>
    <source>
        <strain evidence="22">C129</strain>
    </source>
</reference>
<keyword evidence="3" id="KW-1003">Cell membrane</keyword>
<evidence type="ECO:0000256" key="2">
    <source>
        <dbReference type="ARBA" id="ARBA00007449"/>
    </source>
</evidence>
<dbReference type="Pfam" id="PF08725">
    <property type="entry name" value="Integrin_b_cyt"/>
    <property type="match status" value="1"/>
</dbReference>
<evidence type="ECO:0000256" key="7">
    <source>
        <dbReference type="ARBA" id="ARBA00022729"/>
    </source>
</evidence>
<feature type="disulfide bond" evidence="15">
    <location>
        <begin position="695"/>
        <end position="778"/>
    </location>
</feature>
<dbReference type="Gene3D" id="2.10.25.10">
    <property type="entry name" value="Laminin"/>
    <property type="match status" value="4"/>
</dbReference>
<feature type="disulfide bond" evidence="15">
    <location>
        <begin position="71"/>
        <end position="80"/>
    </location>
</feature>
<keyword evidence="9 16" id="KW-0130">Cell adhesion</keyword>
<dbReference type="GO" id="GO:0007160">
    <property type="term" value="P:cell-matrix adhesion"/>
    <property type="evidence" value="ECO:0007669"/>
    <property type="project" value="TreeGrafter"/>
</dbReference>
<feature type="disulfide bond" evidence="15">
    <location>
        <begin position="634"/>
        <end position="641"/>
    </location>
</feature>
<protein>
    <recommendedName>
        <fullName evidence="16">Integrin beta</fullName>
    </recommendedName>
</protein>
<evidence type="ECO:0000259" key="20">
    <source>
        <dbReference type="SMART" id="SM01242"/>
    </source>
</evidence>
<dbReference type="Pfam" id="PF00362">
    <property type="entry name" value="Integrin_beta"/>
    <property type="match status" value="1"/>
</dbReference>
<feature type="disulfide bond" evidence="15">
    <location>
        <begin position="74"/>
        <end position="113"/>
    </location>
</feature>
<evidence type="ECO:0000256" key="16">
    <source>
        <dbReference type="RuleBase" id="RU000633"/>
    </source>
</evidence>
<feature type="disulfide bond" evidence="15">
    <location>
        <begin position="524"/>
        <end position="566"/>
    </location>
</feature>
<feature type="disulfide bond" evidence="15">
    <location>
        <begin position="497"/>
        <end position="501"/>
    </location>
</feature>
<dbReference type="GO" id="GO:0009986">
    <property type="term" value="C:cell surface"/>
    <property type="evidence" value="ECO:0007669"/>
    <property type="project" value="TreeGrafter"/>
</dbReference>
<feature type="disulfide bond" evidence="15">
    <location>
        <begin position="574"/>
        <end position="610"/>
    </location>
</feature>
<proteinExistence type="inferred from homology"/>
<dbReference type="SMART" id="SM00187">
    <property type="entry name" value="INB"/>
    <property type="match status" value="1"/>
</dbReference>
<dbReference type="SUPFAM" id="SSF53300">
    <property type="entry name" value="vWA-like"/>
    <property type="match status" value="1"/>
</dbReference>
<dbReference type="InterPro" id="IPR057243">
    <property type="entry name" value="Integrin_I-EGF_CS"/>
</dbReference>
<keyword evidence="7" id="KW-0732">Signal</keyword>
<keyword evidence="6 16" id="KW-0812">Transmembrane</keyword>
<dbReference type="PANTHER" id="PTHR10082">
    <property type="entry name" value="INTEGRIN BETA SUBUNIT"/>
    <property type="match status" value="1"/>
</dbReference>
<feature type="domain" description="Integrin beta subunit cytoplasmic" evidence="19">
    <location>
        <begin position="807"/>
        <end position="853"/>
    </location>
</feature>
<evidence type="ECO:0000313" key="21">
    <source>
        <dbReference type="EMBL" id="EFN72932.1"/>
    </source>
</evidence>
<feature type="disulfide bond" evidence="15">
    <location>
        <begin position="293"/>
        <end position="334"/>
    </location>
</feature>
<feature type="disulfide bond" evidence="15">
    <location>
        <begin position="623"/>
        <end position="632"/>
    </location>
</feature>
<dbReference type="Gene3D" id="2.60.40.1510">
    <property type="entry name" value="ntegrin, alpha v. Chain A, domain 3"/>
    <property type="match status" value="1"/>
</dbReference>
<evidence type="ECO:0000256" key="5">
    <source>
        <dbReference type="ARBA" id="ARBA00022553"/>
    </source>
</evidence>
<dbReference type="KEGG" id="cfo:105258980"/>
<evidence type="ECO:0000256" key="1">
    <source>
        <dbReference type="ARBA" id="ARBA00004251"/>
    </source>
</evidence>
<comment type="subcellular location">
    <subcellularLocation>
        <location evidence="1 16">Cell membrane</location>
        <topology evidence="1 16">Single-pass type I membrane protein</topology>
    </subcellularLocation>
</comment>
<feature type="disulfide bond" evidence="15">
    <location>
        <begin position="434"/>
        <end position="447"/>
    </location>
</feature>
<dbReference type="PIRSF" id="PIRSF002512">
    <property type="entry name" value="Integrin_B"/>
    <property type="match status" value="1"/>
</dbReference>
<keyword evidence="14" id="KW-0325">Glycoprotein</keyword>
<keyword evidence="10 17" id="KW-1133">Transmembrane helix</keyword>
<dbReference type="PANTHER" id="PTHR10082:SF60">
    <property type="entry name" value="INTEGRIN BETA-PS"/>
    <property type="match status" value="1"/>
</dbReference>
<feature type="disulfide bond" evidence="15">
    <location>
        <begin position="665"/>
        <end position="678"/>
    </location>
</feature>
<dbReference type="PRINTS" id="PR01186">
    <property type="entry name" value="INTEGRINB"/>
</dbReference>
<keyword evidence="12 17" id="KW-0472">Membrane</keyword>
<dbReference type="SMART" id="SM01241">
    <property type="entry name" value="Integrin_b_cyt"/>
    <property type="match status" value="1"/>
</dbReference>
<name>E2A0M9_CAMFO</name>
<evidence type="ECO:0000256" key="9">
    <source>
        <dbReference type="ARBA" id="ARBA00022889"/>
    </source>
</evidence>
<sequence length="854" mass="95757">MPQYPFVNRERWYRDSRLVVRTTLSPYVDVNGEIMTRWATTIFLFLMTRFFVLAFSQHRDRESLCESQQTCASCLQTPRCVWCSMMVSGQNASSPLLRCVSKQTFLKENHLWCPLSDVIHHENTMDILENRPLSSIKGKDPVQVQPQKIRLRLRRGEDYRVILKYSQAEDYPVDLYYLMDLSASMEPYRDKLSKLGLQLAKAMQKLTSNFRIGFGSFIDKVVLPMTNTQPDKLESPCTLKTGEPCAPPYDYKNQMSLTENVALFEDQVQAAPVSGNLDGPEGGLDAMMQVIVCTKEIGWRQKARHLIVFSTDAVFHVAGDGKLAGIIEPNDCMCHLDEKGFYTYSLLQDYPSISQLNRKAREHNMNIIFAVPDHKNMTYQRLSQHISGSSTGTLENESQNVVALVSSEYEKLVDSVTIIDTAPKIIDIKYFSRCLNKTGELLERQECEGLRVGNVIEFEVVIKVVECPDEPKNWQQTVEIKPRGLNESLTIDLEIICDCPCEKPGHSGYRMNAAECKNNGKSMCGVCSCNPGFYGKQCECEGNEVGAGNSISIADCKPDNQTVEICSGHGTCKCGVCDCDKRPNNPHEMFYGKYCECDNFSCKRSGGQVCGGRGKCECGTCNCLPGWGGETCDCKETNSTCIAPSNGNVEICSGRGDCICGSCHCQERDNIRYSGQYCEECPTCPGQRCEELKDCVECVAYNTGPLAKDGKCDLCMHEIDIVDVVEEDPVKDEETGARICRTPGDAGCTFVFKYQYHRDGTGGDIKIFKIQAQKERTCPAPINVFGVALGVVISTVIVGFLILLIWKILTMIHDKREYARFERERALAKWDRGENPLYKQATSTFSNPTFNVKD</sequence>
<feature type="disulfide bond" evidence="15">
    <location>
        <begin position="689"/>
        <end position="698"/>
    </location>
</feature>
<dbReference type="SUPFAM" id="SSF69687">
    <property type="entry name" value="Integrin beta tail domain"/>
    <property type="match status" value="1"/>
</dbReference>
<dbReference type="Pfam" id="PF07965">
    <property type="entry name" value="Integrin_B_tail"/>
    <property type="match status" value="1"/>
</dbReference>
<evidence type="ECO:0000256" key="14">
    <source>
        <dbReference type="ARBA" id="ARBA00023180"/>
    </source>
</evidence>
<feature type="domain" description="Integrin beta subunit tail" evidence="20">
    <location>
        <begin position="689"/>
        <end position="783"/>
    </location>
</feature>
<dbReference type="Gene3D" id="4.10.1240.30">
    <property type="match status" value="1"/>
</dbReference>
<keyword evidence="22" id="KW-1185">Reference proteome</keyword>
<evidence type="ECO:0000256" key="12">
    <source>
        <dbReference type="ARBA" id="ARBA00023136"/>
    </source>
</evidence>
<dbReference type="Gene3D" id="1.20.5.100">
    <property type="entry name" value="Cytochrome c1, transmembrane anchor, C-terminal"/>
    <property type="match status" value="1"/>
</dbReference>
<evidence type="ECO:0000256" key="15">
    <source>
        <dbReference type="PIRSR" id="PIRSR002512-1"/>
    </source>
</evidence>
<dbReference type="InterPro" id="IPR057073">
    <property type="entry name" value="EGF_integrin_2"/>
</dbReference>
<feature type="disulfide bond" evidence="15">
    <location>
        <begin position="616"/>
        <end position="621"/>
    </location>
</feature>
<feature type="disulfide bond" evidence="15">
    <location>
        <begin position="597"/>
        <end position="602"/>
    </location>
</feature>
<evidence type="ECO:0000256" key="17">
    <source>
        <dbReference type="SAM" id="Phobius"/>
    </source>
</evidence>
<feature type="transmembrane region" description="Helical" evidence="17">
    <location>
        <begin position="784"/>
        <end position="806"/>
    </location>
</feature>
<dbReference type="SMART" id="SM01242">
    <property type="entry name" value="Integrin_B_tail"/>
    <property type="match status" value="1"/>
</dbReference>
<feature type="disulfide bond" evidence="15">
    <location>
        <begin position="579"/>
        <end position="595"/>
    </location>
</feature>
<accession>E2A0M9</accession>
<dbReference type="InParanoid" id="E2A0M9"/>
<dbReference type="FunFam" id="1.20.5.100:FF:000002">
    <property type="entry name" value="Integrin beta"/>
    <property type="match status" value="1"/>
</dbReference>
<dbReference type="OMA" id="IIEPNDC"/>
<dbReference type="InterPro" id="IPR014836">
    <property type="entry name" value="Integrin_bsu_cyt_dom"/>
</dbReference>
<dbReference type="GO" id="GO:0007157">
    <property type="term" value="P:heterophilic cell-cell adhesion via plasma membrane cell adhesion molecules"/>
    <property type="evidence" value="ECO:0007669"/>
    <property type="project" value="UniProtKB-ARBA"/>
</dbReference>
<feature type="disulfide bond" evidence="15">
    <location>
        <begin position="540"/>
        <end position="556"/>
    </location>
</feature>
<dbReference type="SUPFAM" id="SSF69179">
    <property type="entry name" value="Integrin domains"/>
    <property type="match status" value="1"/>
</dbReference>
<feature type="disulfide bond" evidence="15">
    <location>
        <begin position="529"/>
        <end position="538"/>
    </location>
</feature>
<evidence type="ECO:0000313" key="22">
    <source>
        <dbReference type="Proteomes" id="UP000000311"/>
    </source>
</evidence>
<evidence type="ECO:0000256" key="10">
    <source>
        <dbReference type="ARBA" id="ARBA00022989"/>
    </source>
</evidence>
<dbReference type="GO" id="GO:0016477">
    <property type="term" value="P:cell migration"/>
    <property type="evidence" value="ECO:0007669"/>
    <property type="project" value="TreeGrafter"/>
</dbReference>
<evidence type="ECO:0000259" key="18">
    <source>
        <dbReference type="SMART" id="SM00187"/>
    </source>
</evidence>
<dbReference type="PROSITE" id="PS52047">
    <property type="entry name" value="I_EGF_2"/>
    <property type="match status" value="1"/>
</dbReference>
<feature type="domain" description="Integrin beta subunit VWA" evidence="18">
    <location>
        <begin position="70"/>
        <end position="499"/>
    </location>
</feature>
<dbReference type="GO" id="GO:0008305">
    <property type="term" value="C:integrin complex"/>
    <property type="evidence" value="ECO:0007669"/>
    <property type="project" value="TreeGrafter"/>
</dbReference>
<comment type="similarity">
    <text evidence="2 16">Belongs to the integrin beta chain family.</text>
</comment>
<dbReference type="FunFam" id="2.10.25.10:FF:000036">
    <property type="entry name" value="Integrin beta"/>
    <property type="match status" value="1"/>
</dbReference>
<dbReference type="FunFam" id="3.40.50.410:FF:000002">
    <property type="entry name" value="Integrin beta"/>
    <property type="match status" value="1"/>
</dbReference>
<dbReference type="GO" id="GO:0005925">
    <property type="term" value="C:focal adhesion"/>
    <property type="evidence" value="ECO:0007669"/>
    <property type="project" value="TreeGrafter"/>
</dbReference>
<gene>
    <name evidence="21" type="ORF">EAG_11223</name>
</gene>
<dbReference type="Gene3D" id="3.40.50.410">
    <property type="entry name" value="von Willebrand factor, type A domain"/>
    <property type="match status" value="1"/>
</dbReference>
<dbReference type="GO" id="GO:0007229">
    <property type="term" value="P:integrin-mediated signaling pathway"/>
    <property type="evidence" value="ECO:0007669"/>
    <property type="project" value="UniProtKB-KW"/>
</dbReference>
<feature type="disulfide bond" evidence="15">
    <location>
        <begin position="83"/>
        <end position="99"/>
    </location>
</feature>
<dbReference type="EMBL" id="GL435626">
    <property type="protein sequence ID" value="EFN72932.1"/>
    <property type="molecule type" value="Genomic_DNA"/>
</dbReference>
<feature type="disulfide bond" evidence="15">
    <location>
        <begin position="658"/>
        <end position="663"/>
    </location>
</feature>
<dbReference type="InterPro" id="IPR032695">
    <property type="entry name" value="Integrin_dom_sf"/>
</dbReference>
<dbReference type="GO" id="GO:0033627">
    <property type="term" value="P:cell adhesion mediated by integrin"/>
    <property type="evidence" value="ECO:0007669"/>
    <property type="project" value="TreeGrafter"/>
</dbReference>
<dbReference type="InterPro" id="IPR036349">
    <property type="entry name" value="Integrin_bsu_tail_dom_sf"/>
</dbReference>
<keyword evidence="11 16" id="KW-0401">Integrin</keyword>
<feature type="disulfide bond" evidence="15">
    <location>
        <begin position="467"/>
        <end position="740"/>
    </location>
</feature>
<evidence type="ECO:0000259" key="19">
    <source>
        <dbReference type="SMART" id="SM01241"/>
    </source>
</evidence>
<dbReference type="Pfam" id="PF23105">
    <property type="entry name" value="EGF_integrin"/>
    <property type="match status" value="2"/>
</dbReference>